<dbReference type="PANTHER" id="PTHR42978:SF2">
    <property type="entry name" value="102 KBASES UNSTABLE REGION: FROM 1 TO 119443"/>
    <property type="match status" value="1"/>
</dbReference>
<dbReference type="InterPro" id="IPR001279">
    <property type="entry name" value="Metallo-B-lactamas"/>
</dbReference>
<comment type="similarity">
    <text evidence="2">Belongs to the metallo-beta-lactamase superfamily.</text>
</comment>
<dbReference type="Proteomes" id="UP000832034">
    <property type="component" value="Chromosome"/>
</dbReference>
<evidence type="ECO:0000256" key="2">
    <source>
        <dbReference type="ARBA" id="ARBA00007749"/>
    </source>
</evidence>
<name>A0ABY4E849_VITST</name>
<evidence type="ECO:0000256" key="3">
    <source>
        <dbReference type="ARBA" id="ARBA00022723"/>
    </source>
</evidence>
<dbReference type="SUPFAM" id="SSF56281">
    <property type="entry name" value="Metallo-hydrolase/oxidoreductase"/>
    <property type="match status" value="1"/>
</dbReference>
<reference evidence="7" key="1">
    <citation type="submission" date="2021-12" db="EMBL/GenBank/DDBJ databases">
        <authorList>
            <person name="Veyrier F.J."/>
        </authorList>
    </citation>
    <scope>NUCLEOTIDE SEQUENCE</scope>
    <source>
        <strain evidence="7">SAG 1488-6</strain>
    </source>
</reference>
<protein>
    <submittedName>
        <fullName evidence="7">MBL fold metallo-hydrolase</fullName>
    </submittedName>
</protein>
<dbReference type="EMBL" id="CP091512">
    <property type="protein sequence ID" value="UOO91444.1"/>
    <property type="molecule type" value="Genomic_DNA"/>
</dbReference>
<evidence type="ECO:0000256" key="5">
    <source>
        <dbReference type="ARBA" id="ARBA00022833"/>
    </source>
</evidence>
<evidence type="ECO:0000256" key="1">
    <source>
        <dbReference type="ARBA" id="ARBA00001947"/>
    </source>
</evidence>
<proteinExistence type="inferred from homology"/>
<dbReference type="CDD" id="cd07730">
    <property type="entry name" value="metallo-hydrolase-like_MBL-fold"/>
    <property type="match status" value="1"/>
</dbReference>
<evidence type="ECO:0000256" key="4">
    <source>
        <dbReference type="ARBA" id="ARBA00022801"/>
    </source>
</evidence>
<dbReference type="RefSeq" id="WP_019958943.1">
    <property type="nucleotide sequence ID" value="NZ_CP091512.1"/>
</dbReference>
<feature type="domain" description="Metallo-beta-lactamase" evidence="6">
    <location>
        <begin position="31"/>
        <end position="261"/>
    </location>
</feature>
<reference evidence="7" key="2">
    <citation type="journal article" date="2022" name="Res Sq">
        <title>Evolution of multicellular longitudinally dividing oral cavity symbionts (Neisseriaceae).</title>
        <authorList>
            <person name="Nyongesa S."/>
            <person name="Weber P."/>
            <person name="Bernet E."/>
            <person name="Pullido F."/>
            <person name="Nieckarz M."/>
            <person name="Delaby M."/>
            <person name="Nieves C."/>
            <person name="Viehboeck T."/>
            <person name="Krause N."/>
            <person name="Rivera-Millot A."/>
            <person name="Nakamura A."/>
            <person name="Vischer N."/>
            <person name="VanNieuwenhze M."/>
            <person name="Brun Y."/>
            <person name="Cava F."/>
            <person name="Bulgheresi S."/>
            <person name="Veyrier F."/>
        </authorList>
    </citation>
    <scope>NUCLEOTIDE SEQUENCE</scope>
    <source>
        <strain evidence="7">SAG 1488-6</strain>
    </source>
</reference>
<sequence length="268" mass="29862">MASIQTFKAGFCTHASCMAVRGSGLGSCEFPAQVFLIQARGKMWLFDTGYAHHFLDATAHGLFAVYRKVTPVFFNESEAMLVQLRERGIQPQDLSGIIVSHFHGDHIGGLKDFPKIPLIVHGKGWQQVRRLRGLRALIKGFVPDVMPSDVEQRLWYMEQGKKIALPQSLRPLQDAYVVPDSGGEVLLVALPGHAAGHMGALVLCDDGWHLLAADAAWHQDNYREWKLPAAPSFLIMDNAQAFKQTLHTLRQLDERAALTIHLSHQEAR</sequence>
<comment type="cofactor">
    <cofactor evidence="1">
        <name>Zn(2+)</name>
        <dbReference type="ChEBI" id="CHEBI:29105"/>
    </cofactor>
</comment>
<dbReference type="PANTHER" id="PTHR42978">
    <property type="entry name" value="QUORUM-QUENCHING LACTONASE YTNP-RELATED-RELATED"/>
    <property type="match status" value="1"/>
</dbReference>
<dbReference type="Gene3D" id="3.60.15.10">
    <property type="entry name" value="Ribonuclease Z/Hydroxyacylglutathione hydrolase-like"/>
    <property type="match status" value="1"/>
</dbReference>
<evidence type="ECO:0000259" key="6">
    <source>
        <dbReference type="SMART" id="SM00849"/>
    </source>
</evidence>
<keyword evidence="3" id="KW-0479">Metal-binding</keyword>
<dbReference type="SMART" id="SM00849">
    <property type="entry name" value="Lactamase_B"/>
    <property type="match status" value="1"/>
</dbReference>
<evidence type="ECO:0000313" key="8">
    <source>
        <dbReference type="Proteomes" id="UP000832034"/>
    </source>
</evidence>
<keyword evidence="8" id="KW-1185">Reference proteome</keyword>
<dbReference type="InterPro" id="IPR051013">
    <property type="entry name" value="MBL_superfamily_lactonases"/>
</dbReference>
<dbReference type="InterPro" id="IPR036866">
    <property type="entry name" value="RibonucZ/Hydroxyglut_hydro"/>
</dbReference>
<accession>A0ABY4E849</accession>
<gene>
    <name evidence="7" type="ORF">LVJ81_07135</name>
</gene>
<organism evidence="7 8">
    <name type="scientific">Vitreoscilla stercoraria</name>
    <dbReference type="NCBI Taxonomy" id="61"/>
    <lineage>
        <taxon>Bacteria</taxon>
        <taxon>Pseudomonadati</taxon>
        <taxon>Pseudomonadota</taxon>
        <taxon>Betaproteobacteria</taxon>
        <taxon>Neisseriales</taxon>
        <taxon>Neisseriaceae</taxon>
        <taxon>Vitreoscilla</taxon>
    </lineage>
</organism>
<evidence type="ECO:0000313" key="7">
    <source>
        <dbReference type="EMBL" id="UOO91444.1"/>
    </source>
</evidence>
<keyword evidence="5" id="KW-0862">Zinc</keyword>
<dbReference type="Pfam" id="PF00753">
    <property type="entry name" value="Lactamase_B"/>
    <property type="match status" value="1"/>
</dbReference>
<keyword evidence="4" id="KW-0378">Hydrolase</keyword>